<dbReference type="PANTHER" id="PTHR33619">
    <property type="entry name" value="POLYSACCHARIDE EXPORT PROTEIN GFCE-RELATED"/>
    <property type="match status" value="1"/>
</dbReference>
<accession>A0A3N4PP46</accession>
<evidence type="ECO:0000313" key="18">
    <source>
        <dbReference type="EMBL" id="RPE08439.1"/>
    </source>
</evidence>
<sequence length="277" mass="29957">MSLNRKPFFRRQTFLLAVCGCLFASCVNTKKAAYFNNLNDTTLASVKVDFEPVIQKNDMLQINVTAANPTEAALFNLPNTYSAGGMPTGNNSAQVVTAGAANPAAGFLVNQQGNIQYPVLGQLKAAGLTKKALTDTITNQLLNRKLLVDPVVSIRFLNYRVTVLGEVAHPAVVNVSSEKISVLEALGMAGDITIYGKKENVLLIREEDGVRTTRRLNLNDKASLSSPYFYLKPNDIVYVEPTKSKVATTSKANTVVPIVLSALSLVVILVDRLVVNN</sequence>
<keyword evidence="10" id="KW-0626">Porin</keyword>
<feature type="signal peptide" evidence="15">
    <location>
        <begin position="1"/>
        <end position="24"/>
    </location>
</feature>
<dbReference type="PROSITE" id="PS51257">
    <property type="entry name" value="PROKAR_LIPOPROTEIN"/>
    <property type="match status" value="1"/>
</dbReference>
<dbReference type="GO" id="GO:0009279">
    <property type="term" value="C:cell outer membrane"/>
    <property type="evidence" value="ECO:0007669"/>
    <property type="project" value="UniProtKB-SubCell"/>
</dbReference>
<protein>
    <submittedName>
        <fullName evidence="18">Polysaccharide export protein</fullName>
    </submittedName>
</protein>
<organism evidence="18 19">
    <name type="scientific">Chitinophaga lutea</name>
    <dbReference type="NCBI Taxonomy" id="2488634"/>
    <lineage>
        <taxon>Bacteria</taxon>
        <taxon>Pseudomonadati</taxon>
        <taxon>Bacteroidota</taxon>
        <taxon>Chitinophagia</taxon>
        <taxon>Chitinophagales</taxon>
        <taxon>Chitinophagaceae</taxon>
        <taxon>Chitinophaga</taxon>
    </lineage>
</organism>
<keyword evidence="6" id="KW-0812">Transmembrane</keyword>
<evidence type="ECO:0000256" key="14">
    <source>
        <dbReference type="ARBA" id="ARBA00023288"/>
    </source>
</evidence>
<evidence type="ECO:0000259" key="16">
    <source>
        <dbReference type="Pfam" id="PF02563"/>
    </source>
</evidence>
<evidence type="ECO:0000256" key="3">
    <source>
        <dbReference type="ARBA" id="ARBA00022448"/>
    </source>
</evidence>
<dbReference type="Pfam" id="PF02563">
    <property type="entry name" value="Poly_export"/>
    <property type="match status" value="1"/>
</dbReference>
<gene>
    <name evidence="18" type="ORF">EGT74_15435</name>
</gene>
<comment type="similarity">
    <text evidence="2">Belongs to the BexD/CtrA/VexA family.</text>
</comment>
<feature type="domain" description="Polysaccharide export protein N-terminal" evidence="16">
    <location>
        <begin position="52"/>
        <end position="155"/>
    </location>
</feature>
<evidence type="ECO:0000256" key="11">
    <source>
        <dbReference type="ARBA" id="ARBA00023136"/>
    </source>
</evidence>
<reference evidence="18 19" key="1">
    <citation type="submission" date="2018-11" db="EMBL/GenBank/DDBJ databases">
        <title>Chitinophaga lutea sp.nov., isolate from arsenic contaminated soil.</title>
        <authorList>
            <person name="Zong Y."/>
        </authorList>
    </citation>
    <scope>NUCLEOTIDE SEQUENCE [LARGE SCALE GENOMIC DNA]</scope>
    <source>
        <strain evidence="18 19">ZY74</strain>
    </source>
</reference>
<dbReference type="AlphaFoldDB" id="A0A3N4PP46"/>
<evidence type="ECO:0000256" key="10">
    <source>
        <dbReference type="ARBA" id="ARBA00023114"/>
    </source>
</evidence>
<evidence type="ECO:0000313" key="19">
    <source>
        <dbReference type="Proteomes" id="UP000278351"/>
    </source>
</evidence>
<evidence type="ECO:0000256" key="12">
    <source>
        <dbReference type="ARBA" id="ARBA00023139"/>
    </source>
</evidence>
<keyword evidence="7 15" id="KW-0732">Signal</keyword>
<keyword evidence="19" id="KW-1185">Reference proteome</keyword>
<keyword evidence="4" id="KW-1134">Transmembrane beta strand</keyword>
<dbReference type="RefSeq" id="WP_123847442.1">
    <property type="nucleotide sequence ID" value="NZ_RPDH01000002.1"/>
</dbReference>
<proteinExistence type="inferred from homology"/>
<dbReference type="GO" id="GO:0046930">
    <property type="term" value="C:pore complex"/>
    <property type="evidence" value="ECO:0007669"/>
    <property type="project" value="UniProtKB-KW"/>
</dbReference>
<comment type="subcellular location">
    <subcellularLocation>
        <location evidence="1">Cell outer membrane</location>
        <topology evidence="1">Multi-pass membrane protein</topology>
    </subcellularLocation>
</comment>
<comment type="caution">
    <text evidence="18">The sequence shown here is derived from an EMBL/GenBank/DDBJ whole genome shotgun (WGS) entry which is preliminary data.</text>
</comment>
<dbReference type="InterPro" id="IPR054765">
    <property type="entry name" value="SLBB_dom"/>
</dbReference>
<name>A0A3N4PP46_9BACT</name>
<dbReference type="Proteomes" id="UP000278351">
    <property type="component" value="Unassembled WGS sequence"/>
</dbReference>
<dbReference type="GO" id="GO:0006811">
    <property type="term" value="P:monoatomic ion transport"/>
    <property type="evidence" value="ECO:0007669"/>
    <property type="project" value="UniProtKB-KW"/>
</dbReference>
<evidence type="ECO:0000256" key="1">
    <source>
        <dbReference type="ARBA" id="ARBA00004571"/>
    </source>
</evidence>
<evidence type="ECO:0000256" key="4">
    <source>
        <dbReference type="ARBA" id="ARBA00022452"/>
    </source>
</evidence>
<dbReference type="OrthoDB" id="662756at2"/>
<evidence type="ECO:0000256" key="2">
    <source>
        <dbReference type="ARBA" id="ARBA00009450"/>
    </source>
</evidence>
<keyword evidence="11" id="KW-0472">Membrane</keyword>
<evidence type="ECO:0000256" key="15">
    <source>
        <dbReference type="SAM" id="SignalP"/>
    </source>
</evidence>
<keyword evidence="3" id="KW-0813">Transport</keyword>
<dbReference type="PANTHER" id="PTHR33619:SF3">
    <property type="entry name" value="POLYSACCHARIDE EXPORT PROTEIN GFCE-RELATED"/>
    <property type="match status" value="1"/>
</dbReference>
<keyword evidence="9" id="KW-0406">Ion transport</keyword>
<feature type="chain" id="PRO_5018313180" evidence="15">
    <location>
        <begin position="25"/>
        <end position="277"/>
    </location>
</feature>
<dbReference type="Gene3D" id="3.10.560.10">
    <property type="entry name" value="Outer membrane lipoprotein wza domain like"/>
    <property type="match status" value="1"/>
</dbReference>
<evidence type="ECO:0000256" key="8">
    <source>
        <dbReference type="ARBA" id="ARBA00023047"/>
    </source>
</evidence>
<keyword evidence="14" id="KW-0449">Lipoprotein</keyword>
<evidence type="ECO:0000256" key="5">
    <source>
        <dbReference type="ARBA" id="ARBA00022597"/>
    </source>
</evidence>
<keyword evidence="12" id="KW-0564">Palmitate</keyword>
<evidence type="ECO:0000256" key="7">
    <source>
        <dbReference type="ARBA" id="ARBA00022729"/>
    </source>
</evidence>
<keyword evidence="13" id="KW-0998">Cell outer membrane</keyword>
<dbReference type="InterPro" id="IPR049712">
    <property type="entry name" value="Poly_export"/>
</dbReference>
<keyword evidence="5" id="KW-0762">Sugar transport</keyword>
<dbReference type="InterPro" id="IPR003715">
    <property type="entry name" value="Poly_export_N"/>
</dbReference>
<dbReference type="GO" id="GO:0015159">
    <property type="term" value="F:polysaccharide transmembrane transporter activity"/>
    <property type="evidence" value="ECO:0007669"/>
    <property type="project" value="InterPro"/>
</dbReference>
<dbReference type="GO" id="GO:0015288">
    <property type="term" value="F:porin activity"/>
    <property type="evidence" value="ECO:0007669"/>
    <property type="project" value="UniProtKB-KW"/>
</dbReference>
<feature type="domain" description="SLBB" evidence="17">
    <location>
        <begin position="160"/>
        <end position="239"/>
    </location>
</feature>
<evidence type="ECO:0000256" key="13">
    <source>
        <dbReference type="ARBA" id="ARBA00023237"/>
    </source>
</evidence>
<evidence type="ECO:0000256" key="6">
    <source>
        <dbReference type="ARBA" id="ARBA00022692"/>
    </source>
</evidence>
<dbReference type="Pfam" id="PF22461">
    <property type="entry name" value="SLBB_2"/>
    <property type="match status" value="1"/>
</dbReference>
<dbReference type="EMBL" id="RPDH01000002">
    <property type="protein sequence ID" value="RPE08439.1"/>
    <property type="molecule type" value="Genomic_DNA"/>
</dbReference>
<keyword evidence="8" id="KW-0625">Polysaccharide transport</keyword>
<evidence type="ECO:0000256" key="9">
    <source>
        <dbReference type="ARBA" id="ARBA00023065"/>
    </source>
</evidence>
<evidence type="ECO:0000259" key="17">
    <source>
        <dbReference type="Pfam" id="PF22461"/>
    </source>
</evidence>